<protein>
    <submittedName>
        <fullName evidence="1">Uncharacterized protein</fullName>
    </submittedName>
</protein>
<dbReference type="Proteomes" id="UP000028709">
    <property type="component" value="Unassembled WGS sequence"/>
</dbReference>
<proteinExistence type="predicted"/>
<dbReference type="eggNOG" id="ENOG50342ZX">
    <property type="taxonomic scope" value="Bacteria"/>
</dbReference>
<evidence type="ECO:0000313" key="2">
    <source>
        <dbReference type="Proteomes" id="UP000028709"/>
    </source>
</evidence>
<dbReference type="RefSeq" id="WP_034688043.1">
    <property type="nucleotide sequence ID" value="NZ_CP023049.2"/>
</dbReference>
<sequence>MNNQKPIPFFFRNQVYFLKSNFIIHDTELLNKFNTSVECFSYFTLEIDRMMDGNYSQTSAQELKKQPFHAIKNYQEAIKNLIKIFPDNHIFWNHLNEQNFIYYTTILKEKNNMTLQTKYTLEDFEKYAIGKHCLAYIPIIGLHFIFEPLHDIEQLKEAYTHIFKAIQMNDDVEDFHSDTINNQWTYARSLVKEFIKNNNLFNELDLDRFEERVFYVSGIAEELMQYSKDNLVAAKNIAAKNNFNELNQWATKTLIDFEKNIKLILNLTKNV</sequence>
<dbReference type="AlphaFoldDB" id="A0A086AAJ4"/>
<reference evidence="1 2" key="1">
    <citation type="submission" date="2014-07" db="EMBL/GenBank/DDBJ databases">
        <title>Genome of Chryseobacterium piperi CTM.</title>
        <authorList>
            <person name="Pipes S.E."/>
            <person name="Stropko S.J."/>
            <person name="Newman J.D."/>
        </authorList>
    </citation>
    <scope>NUCLEOTIDE SEQUENCE [LARGE SCALE GENOMIC DNA]</scope>
    <source>
        <strain evidence="1 2">CTM</strain>
    </source>
</reference>
<name>A0A086AAJ4_9FLAO</name>
<dbReference type="KEGG" id="cpip:CJF12_15285"/>
<keyword evidence="2" id="KW-1185">Reference proteome</keyword>
<gene>
    <name evidence="1" type="ORF">IQ37_19130</name>
</gene>
<comment type="caution">
    <text evidence="1">The sequence shown here is derived from an EMBL/GenBank/DDBJ whole genome shotgun (WGS) entry which is preliminary data.</text>
</comment>
<evidence type="ECO:0000313" key="1">
    <source>
        <dbReference type="EMBL" id="KFF13708.1"/>
    </source>
</evidence>
<accession>A0A086AAJ4</accession>
<dbReference type="STRING" id="558152.IQ37_19130"/>
<dbReference type="OrthoDB" id="1236174at2"/>
<organism evidence="1 2">
    <name type="scientific">Chryseobacterium piperi</name>
    <dbReference type="NCBI Taxonomy" id="558152"/>
    <lineage>
        <taxon>Bacteria</taxon>
        <taxon>Pseudomonadati</taxon>
        <taxon>Bacteroidota</taxon>
        <taxon>Flavobacteriia</taxon>
        <taxon>Flavobacteriales</taxon>
        <taxon>Weeksellaceae</taxon>
        <taxon>Chryseobacterium group</taxon>
        <taxon>Chryseobacterium</taxon>
    </lineage>
</organism>
<dbReference type="EMBL" id="JPRJ01000066">
    <property type="protein sequence ID" value="KFF13708.1"/>
    <property type="molecule type" value="Genomic_DNA"/>
</dbReference>